<accession>A0A2A4IB75</accession>
<keyword evidence="2" id="KW-1185">Reference proteome</keyword>
<dbReference type="AlphaFoldDB" id="A0A2A4IB75"/>
<name>A0A2A4IB75_9SPHN</name>
<dbReference type="Proteomes" id="UP000218323">
    <property type="component" value="Unassembled WGS sequence"/>
</dbReference>
<organism evidence="1 2">
    <name type="scientific">Sphingomonas adhaesiva</name>
    <dbReference type="NCBI Taxonomy" id="28212"/>
    <lineage>
        <taxon>Bacteria</taxon>
        <taxon>Pseudomonadati</taxon>
        <taxon>Pseudomonadota</taxon>
        <taxon>Alphaproteobacteria</taxon>
        <taxon>Sphingomonadales</taxon>
        <taxon>Sphingomonadaceae</taxon>
        <taxon>Sphingomonas</taxon>
    </lineage>
</organism>
<protein>
    <submittedName>
        <fullName evidence="1">Uncharacterized protein</fullName>
    </submittedName>
</protein>
<comment type="caution">
    <text evidence="1">The sequence shown here is derived from an EMBL/GenBank/DDBJ whole genome shotgun (WGS) entry which is preliminary data.</text>
</comment>
<proteinExistence type="predicted"/>
<evidence type="ECO:0000313" key="1">
    <source>
        <dbReference type="EMBL" id="PCG15436.1"/>
    </source>
</evidence>
<gene>
    <name evidence="1" type="ORF">COA07_00035</name>
</gene>
<reference evidence="1 2" key="1">
    <citation type="submission" date="2017-09" db="EMBL/GenBank/DDBJ databases">
        <title>Sphingomonas adhaesiva DSM 7418, whole genome shotgun sequence.</title>
        <authorList>
            <person name="Feng G."/>
            <person name="Zhu H."/>
        </authorList>
    </citation>
    <scope>NUCLEOTIDE SEQUENCE [LARGE SCALE GENOMIC DNA]</scope>
    <source>
        <strain evidence="1 2">DSM 7418</strain>
    </source>
</reference>
<evidence type="ECO:0000313" key="2">
    <source>
        <dbReference type="Proteomes" id="UP000218323"/>
    </source>
</evidence>
<sequence length="143" mass="15888">MDMPDDAAIERIALGVIDHTLPKREWTHAGHFAAALWLCRHRPDLTEADAIRTLISRYNDATGTANTDTGGYHHTITLASMRGAADHLAGYSRDAPLHVVHSALMASRYGDPGWLLSHWSRDLLFGVPARRNWVEPDIAPLLF</sequence>
<dbReference type="EMBL" id="NWVC01000001">
    <property type="protein sequence ID" value="PCG15436.1"/>
    <property type="molecule type" value="Genomic_DNA"/>
</dbReference>